<accession>A0A645IUK2</accession>
<organism evidence="3">
    <name type="scientific">bioreactor metagenome</name>
    <dbReference type="NCBI Taxonomy" id="1076179"/>
    <lineage>
        <taxon>unclassified sequences</taxon>
        <taxon>metagenomes</taxon>
        <taxon>ecological metagenomes</taxon>
    </lineage>
</organism>
<comment type="caution">
    <text evidence="3">The sequence shown here is derived from an EMBL/GenBank/DDBJ whole genome shotgun (WGS) entry which is preliminary data.</text>
</comment>
<feature type="compositionally biased region" description="Basic and acidic residues" evidence="1">
    <location>
        <begin position="39"/>
        <end position="54"/>
    </location>
</feature>
<reference evidence="3" key="1">
    <citation type="submission" date="2019-08" db="EMBL/GenBank/DDBJ databases">
        <authorList>
            <person name="Kucharzyk K."/>
            <person name="Murdoch R.W."/>
            <person name="Higgins S."/>
            <person name="Loffler F."/>
        </authorList>
    </citation>
    <scope>NUCLEOTIDE SEQUENCE</scope>
</reference>
<feature type="compositionally biased region" description="Basic and acidic residues" evidence="1">
    <location>
        <begin position="10"/>
        <end position="19"/>
    </location>
</feature>
<dbReference type="SUPFAM" id="SSF51182">
    <property type="entry name" value="RmlC-like cupins"/>
    <property type="match status" value="1"/>
</dbReference>
<name>A0A645IUK2_9ZZZZ</name>
<evidence type="ECO:0000313" key="3">
    <source>
        <dbReference type="EMBL" id="MPN52074.1"/>
    </source>
</evidence>
<dbReference type="EMBL" id="VSSQ01117826">
    <property type="protein sequence ID" value="MPN52074.1"/>
    <property type="molecule type" value="Genomic_DNA"/>
</dbReference>
<dbReference type="InterPro" id="IPR011051">
    <property type="entry name" value="RmlC_Cupin_sf"/>
</dbReference>
<gene>
    <name evidence="3" type="ORF">SDC9_199728</name>
</gene>
<dbReference type="CDD" id="cd02230">
    <property type="entry name" value="cupin_HP0902-like"/>
    <property type="match status" value="1"/>
</dbReference>
<dbReference type="Pfam" id="PF07883">
    <property type="entry name" value="Cupin_2"/>
    <property type="match status" value="1"/>
</dbReference>
<dbReference type="Gene3D" id="2.60.120.10">
    <property type="entry name" value="Jelly Rolls"/>
    <property type="match status" value="1"/>
</dbReference>
<feature type="domain" description="Cupin type-2" evidence="2">
    <location>
        <begin position="99"/>
        <end position="163"/>
    </location>
</feature>
<dbReference type="InterPro" id="IPR013096">
    <property type="entry name" value="Cupin_2"/>
</dbReference>
<evidence type="ECO:0000259" key="2">
    <source>
        <dbReference type="Pfam" id="PF07883"/>
    </source>
</evidence>
<proteinExistence type="predicted"/>
<dbReference type="PANTHER" id="PTHR37694">
    <property type="entry name" value="SLR8022 PROTEIN"/>
    <property type="match status" value="1"/>
</dbReference>
<sequence length="166" mass="17528">MHPALAASPRHPEHEDRSEPSGLRQGARLQGVAGEAEPPADHDGRKGSRRDPREVTPMANDSLAKGTPFDIRGLTAYQVGSVVSRTIVDRPAGTVTSFAFDEGQALSEHTAPYDALVLVTDGSVEIAIGGEPRTVSAGQGIIMPANVTHALKALTPFKMTLVMIRA</sequence>
<dbReference type="InterPro" id="IPR014710">
    <property type="entry name" value="RmlC-like_jellyroll"/>
</dbReference>
<dbReference type="AlphaFoldDB" id="A0A645IUK2"/>
<evidence type="ECO:0000256" key="1">
    <source>
        <dbReference type="SAM" id="MobiDB-lite"/>
    </source>
</evidence>
<dbReference type="PANTHER" id="PTHR37694:SF1">
    <property type="entry name" value="SLR8022 PROTEIN"/>
    <property type="match status" value="1"/>
</dbReference>
<protein>
    <recommendedName>
        <fullName evidence="2">Cupin type-2 domain-containing protein</fullName>
    </recommendedName>
</protein>
<feature type="region of interest" description="Disordered" evidence="1">
    <location>
        <begin position="1"/>
        <end position="65"/>
    </location>
</feature>